<evidence type="ECO:0000256" key="1">
    <source>
        <dbReference type="SAM" id="MobiDB-lite"/>
    </source>
</evidence>
<reference evidence="2" key="1">
    <citation type="journal article" date="2018" name="DNA Res.">
        <title>Multiple hybrid de novo genome assembly of finger millet, an orphan allotetraploid crop.</title>
        <authorList>
            <person name="Hatakeyama M."/>
            <person name="Aluri S."/>
            <person name="Balachadran M.T."/>
            <person name="Sivarajan S.R."/>
            <person name="Patrignani A."/>
            <person name="Gruter S."/>
            <person name="Poveda L."/>
            <person name="Shimizu-Inatsugi R."/>
            <person name="Baeten J."/>
            <person name="Francoijs K.J."/>
            <person name="Nataraja K.N."/>
            <person name="Reddy Y.A.N."/>
            <person name="Phadnis S."/>
            <person name="Ravikumar R.L."/>
            <person name="Schlapbach R."/>
            <person name="Sreeman S.M."/>
            <person name="Shimizu K.K."/>
        </authorList>
    </citation>
    <scope>NUCLEOTIDE SEQUENCE</scope>
</reference>
<sequence length="151" mass="16965">MAQSLGGPAGRDTAQPDMDIKVEEMLQLIDRDGDSLAKTAYILSEPSNAHHPCLSFYRMYHALSERYDKVTGELKNNDSAASKKEHKDMGSQSESDAKSEDGEDDGIAYALHQRVLELEEELNMNQKLCAANRKLEVLKEKSLRCHCDYTE</sequence>
<dbReference type="EMBL" id="BQKI01000024">
    <property type="protein sequence ID" value="GJN12699.1"/>
    <property type="molecule type" value="Genomic_DNA"/>
</dbReference>
<evidence type="ECO:0000313" key="3">
    <source>
        <dbReference type="Proteomes" id="UP001054889"/>
    </source>
</evidence>
<keyword evidence="3" id="KW-1185">Reference proteome</keyword>
<feature type="region of interest" description="Disordered" evidence="1">
    <location>
        <begin position="74"/>
        <end position="106"/>
    </location>
</feature>
<dbReference type="Proteomes" id="UP001054889">
    <property type="component" value="Unassembled WGS sequence"/>
</dbReference>
<accession>A0AAV5DPV2</accession>
<name>A0AAV5DPV2_ELECO</name>
<proteinExistence type="predicted"/>
<comment type="caution">
    <text evidence="2">The sequence shown here is derived from an EMBL/GenBank/DDBJ whole genome shotgun (WGS) entry which is preliminary data.</text>
</comment>
<evidence type="ECO:0000313" key="2">
    <source>
        <dbReference type="EMBL" id="GJN12699.1"/>
    </source>
</evidence>
<gene>
    <name evidence="2" type="primary">ga31004</name>
    <name evidence="2" type="ORF">PR202_ga31004</name>
</gene>
<feature type="compositionally biased region" description="Basic and acidic residues" evidence="1">
    <location>
        <begin position="74"/>
        <end position="100"/>
    </location>
</feature>
<protein>
    <submittedName>
        <fullName evidence="2">Uncharacterized protein</fullName>
    </submittedName>
</protein>
<dbReference type="AlphaFoldDB" id="A0AAV5DPV2"/>
<organism evidence="2 3">
    <name type="scientific">Eleusine coracana subsp. coracana</name>
    <dbReference type="NCBI Taxonomy" id="191504"/>
    <lineage>
        <taxon>Eukaryota</taxon>
        <taxon>Viridiplantae</taxon>
        <taxon>Streptophyta</taxon>
        <taxon>Embryophyta</taxon>
        <taxon>Tracheophyta</taxon>
        <taxon>Spermatophyta</taxon>
        <taxon>Magnoliopsida</taxon>
        <taxon>Liliopsida</taxon>
        <taxon>Poales</taxon>
        <taxon>Poaceae</taxon>
        <taxon>PACMAD clade</taxon>
        <taxon>Chloridoideae</taxon>
        <taxon>Cynodonteae</taxon>
        <taxon>Eleusininae</taxon>
        <taxon>Eleusine</taxon>
    </lineage>
</organism>
<reference evidence="2" key="2">
    <citation type="submission" date="2021-12" db="EMBL/GenBank/DDBJ databases">
        <title>Resequencing data analysis of finger millet.</title>
        <authorList>
            <person name="Hatakeyama M."/>
            <person name="Aluri S."/>
            <person name="Balachadran M.T."/>
            <person name="Sivarajan S.R."/>
            <person name="Poveda L."/>
            <person name="Shimizu-Inatsugi R."/>
            <person name="Schlapbach R."/>
            <person name="Sreeman S.M."/>
            <person name="Shimizu K.K."/>
        </authorList>
    </citation>
    <scope>NUCLEOTIDE SEQUENCE</scope>
</reference>